<dbReference type="EMBL" id="JAQOUE010000002">
    <property type="protein sequence ID" value="MDT7043719.1"/>
    <property type="molecule type" value="Genomic_DNA"/>
</dbReference>
<comment type="caution">
    <text evidence="7">The sequence shown here is derived from an EMBL/GenBank/DDBJ whole genome shotgun (WGS) entry which is preliminary data.</text>
</comment>
<evidence type="ECO:0000256" key="4">
    <source>
        <dbReference type="ARBA" id="ARBA00023136"/>
    </source>
</evidence>
<feature type="domain" description="Methylamine utilisation protein MauE" evidence="6">
    <location>
        <begin position="48"/>
        <end position="170"/>
    </location>
</feature>
<evidence type="ECO:0000313" key="8">
    <source>
        <dbReference type="Proteomes" id="UP001250932"/>
    </source>
</evidence>
<comment type="subcellular location">
    <subcellularLocation>
        <location evidence="1">Membrane</location>
        <topology evidence="1">Multi-pass membrane protein</topology>
    </subcellularLocation>
</comment>
<gene>
    <name evidence="7" type="ORF">PPG34_15300</name>
</gene>
<dbReference type="Pfam" id="PF07291">
    <property type="entry name" value="MauE"/>
    <property type="match status" value="1"/>
</dbReference>
<reference evidence="7 8" key="1">
    <citation type="journal article" date="2023" name="ISME J.">
        <title>Cultivation and genomic characterization of novel and ubiquitous marine nitrite-oxidizing bacteria from the Nitrospirales.</title>
        <authorList>
            <person name="Mueller A.J."/>
            <person name="Daebeler A."/>
            <person name="Herbold C.W."/>
            <person name="Kirkegaard R.H."/>
            <person name="Daims H."/>
        </authorList>
    </citation>
    <scope>NUCLEOTIDE SEQUENCE [LARGE SCALE GENOMIC DNA]</scope>
    <source>
        <strain evidence="7 8">EB</strain>
    </source>
</reference>
<protein>
    <recommendedName>
        <fullName evidence="6">Methylamine utilisation protein MauE domain-containing protein</fullName>
    </recommendedName>
</protein>
<keyword evidence="8" id="KW-1185">Reference proteome</keyword>
<proteinExistence type="predicted"/>
<organism evidence="7 8">
    <name type="scientific">Candidatus Nitronereus thalassa</name>
    <dbReference type="NCBI Taxonomy" id="3020898"/>
    <lineage>
        <taxon>Bacteria</taxon>
        <taxon>Pseudomonadati</taxon>
        <taxon>Nitrospirota</taxon>
        <taxon>Nitrospiria</taxon>
        <taxon>Nitrospirales</taxon>
        <taxon>Nitrospiraceae</taxon>
        <taxon>Candidatus Nitronereus</taxon>
    </lineage>
</organism>
<evidence type="ECO:0000256" key="3">
    <source>
        <dbReference type="ARBA" id="ARBA00022989"/>
    </source>
</evidence>
<dbReference type="Proteomes" id="UP001250932">
    <property type="component" value="Unassembled WGS sequence"/>
</dbReference>
<sequence length="177" mass="19545">MSDNPSHKKREKNRGGELKDYWSLFSLILITAAAGTAITWNVQGGWLQWMHYFMGFFLCCFAMLKIFNLSAFADGFQMYDLIAKHSRAYAYIYPFIELGLGLSFLSFLAPAVTYSVTIIVMIIGTLGVVSALRKDLDINCPCMGSVLDVPLSTVTLTEDVGMGVMAVVMLTLTPGIM</sequence>
<keyword evidence="4 5" id="KW-0472">Membrane</keyword>
<feature type="transmembrane region" description="Helical" evidence="5">
    <location>
        <begin position="21"/>
        <end position="43"/>
    </location>
</feature>
<dbReference type="InterPro" id="IPR009908">
    <property type="entry name" value="Methylamine_util_MauE"/>
</dbReference>
<name>A0ABU3KBW1_9BACT</name>
<feature type="transmembrane region" description="Helical" evidence="5">
    <location>
        <begin position="49"/>
        <end position="67"/>
    </location>
</feature>
<evidence type="ECO:0000256" key="5">
    <source>
        <dbReference type="SAM" id="Phobius"/>
    </source>
</evidence>
<keyword evidence="3 5" id="KW-1133">Transmembrane helix</keyword>
<evidence type="ECO:0000256" key="1">
    <source>
        <dbReference type="ARBA" id="ARBA00004141"/>
    </source>
</evidence>
<feature type="transmembrane region" description="Helical" evidence="5">
    <location>
        <begin position="114"/>
        <end position="132"/>
    </location>
</feature>
<evidence type="ECO:0000313" key="7">
    <source>
        <dbReference type="EMBL" id="MDT7043719.1"/>
    </source>
</evidence>
<keyword evidence="2 5" id="KW-0812">Transmembrane</keyword>
<accession>A0ABU3KBW1</accession>
<feature type="transmembrane region" description="Helical" evidence="5">
    <location>
        <begin position="88"/>
        <end position="108"/>
    </location>
</feature>
<evidence type="ECO:0000259" key="6">
    <source>
        <dbReference type="Pfam" id="PF07291"/>
    </source>
</evidence>
<evidence type="ECO:0000256" key="2">
    <source>
        <dbReference type="ARBA" id="ARBA00022692"/>
    </source>
</evidence>
<dbReference type="RefSeq" id="WP_313834312.1">
    <property type="nucleotide sequence ID" value="NZ_JAQOUE010000002.1"/>
</dbReference>